<dbReference type="InterPro" id="IPR052745">
    <property type="entry name" value="G3P_Oxidase/Oxidoreductase"/>
</dbReference>
<evidence type="ECO:0000313" key="4">
    <source>
        <dbReference type="Proteomes" id="UP000824250"/>
    </source>
</evidence>
<feature type="domain" description="FAD dependent oxidoreductase" evidence="1">
    <location>
        <begin position="6"/>
        <end position="390"/>
    </location>
</feature>
<protein>
    <submittedName>
        <fullName evidence="3">NAD(P)/FAD-dependent oxidoreductase</fullName>
    </submittedName>
</protein>
<reference evidence="3" key="1">
    <citation type="submission" date="2020-10" db="EMBL/GenBank/DDBJ databases">
        <authorList>
            <person name="Gilroy R."/>
        </authorList>
    </citation>
    <scope>NUCLEOTIDE SEQUENCE</scope>
    <source>
        <strain evidence="3">CHK180-2868</strain>
    </source>
</reference>
<sequence>MNPRYDVLVIGAGVVGCSVARELSRYRLSIGVLEKGPDVCMETSSRNSAVLHAGYNNKTGSLMAKFCVEGNRTFDQAAKELDIPYRRTGKLVVGFTDEDREKLEGLKEQGERNGIEGIKIVERDFIDRKAPYVGGNFAMWSPTTAILSPFQFTFGMAENAASNGARFFFDSEVTGITHGHFHGSSFVPDFQAQAGEKSSEAASGAYDPDGGYLVETKSGQFFCRWVINCAGLGSDKISSMLGIDEYTLYPCRGEYFILDRNLSHMLPLPAYPVPNIKTGGLGIHLTPTLDGNIMVGPSTEYIDSREDYSATQAVMDMLIEDGGRIFPYLKKESFIRNFAGIRPKLAPPGVGGFHDFVIERRDSLAPHAVNLVGIESPGLTSAVPIAHEVIRLMKEVEPLAENPDFNPIRRRIVTFRDKSPEEQARLIAENPDYGDIICRCETITKAEVLAAIRGPLGAKTVTGVKYRCRAMMGRCQGGYCQPKITELLMEEKGIRPEDLTYERRGSYLFTGEVREK</sequence>
<dbReference type="PANTHER" id="PTHR42720:SF1">
    <property type="entry name" value="GLYCEROL 3-PHOSPHATE OXIDASE"/>
    <property type="match status" value="1"/>
</dbReference>
<dbReference type="Gene3D" id="3.30.9.10">
    <property type="entry name" value="D-Amino Acid Oxidase, subunit A, domain 2"/>
    <property type="match status" value="1"/>
</dbReference>
<gene>
    <name evidence="3" type="ORF">IAB28_11320</name>
</gene>
<feature type="domain" description="BFD-like [2Fe-2S]-binding" evidence="2">
    <location>
        <begin position="436"/>
        <end position="489"/>
    </location>
</feature>
<dbReference type="SUPFAM" id="SSF51905">
    <property type="entry name" value="FAD/NAD(P)-binding domain"/>
    <property type="match status" value="1"/>
</dbReference>
<dbReference type="Gene3D" id="3.50.50.60">
    <property type="entry name" value="FAD/NAD(P)-binding domain"/>
    <property type="match status" value="1"/>
</dbReference>
<reference evidence="3" key="2">
    <citation type="journal article" date="2021" name="PeerJ">
        <title>Extensive microbial diversity within the chicken gut microbiome revealed by metagenomics and culture.</title>
        <authorList>
            <person name="Gilroy R."/>
            <person name="Ravi A."/>
            <person name="Getino M."/>
            <person name="Pursley I."/>
            <person name="Horton D.L."/>
            <person name="Alikhan N.F."/>
            <person name="Baker D."/>
            <person name="Gharbi K."/>
            <person name="Hall N."/>
            <person name="Watson M."/>
            <person name="Adriaenssens E.M."/>
            <person name="Foster-Nyarko E."/>
            <person name="Jarju S."/>
            <person name="Secka A."/>
            <person name="Antonio M."/>
            <person name="Oren A."/>
            <person name="Chaudhuri R.R."/>
            <person name="La Ragione R."/>
            <person name="Hildebrand F."/>
            <person name="Pallen M.J."/>
        </authorList>
    </citation>
    <scope>NUCLEOTIDE SEQUENCE</scope>
    <source>
        <strain evidence="3">CHK180-2868</strain>
    </source>
</reference>
<dbReference type="Pfam" id="PF01266">
    <property type="entry name" value="DAO"/>
    <property type="match status" value="1"/>
</dbReference>
<evidence type="ECO:0000259" key="2">
    <source>
        <dbReference type="Pfam" id="PF04324"/>
    </source>
</evidence>
<dbReference type="EMBL" id="DVGC01000064">
    <property type="protein sequence ID" value="HIR06534.1"/>
    <property type="molecule type" value="Genomic_DNA"/>
</dbReference>
<evidence type="ECO:0000259" key="1">
    <source>
        <dbReference type="Pfam" id="PF01266"/>
    </source>
</evidence>
<dbReference type="Gene3D" id="1.10.10.1100">
    <property type="entry name" value="BFD-like [2Fe-2S]-binding domain"/>
    <property type="match status" value="1"/>
</dbReference>
<dbReference type="Proteomes" id="UP000824250">
    <property type="component" value="Unassembled WGS sequence"/>
</dbReference>
<comment type="caution">
    <text evidence="3">The sequence shown here is derived from an EMBL/GenBank/DDBJ whole genome shotgun (WGS) entry which is preliminary data.</text>
</comment>
<name>A0A9D1A6C5_9FIRM</name>
<dbReference type="Pfam" id="PF04324">
    <property type="entry name" value="Fer2_BFD"/>
    <property type="match status" value="1"/>
</dbReference>
<dbReference type="InterPro" id="IPR036188">
    <property type="entry name" value="FAD/NAD-bd_sf"/>
</dbReference>
<dbReference type="AlphaFoldDB" id="A0A9D1A6C5"/>
<dbReference type="PROSITE" id="PS51257">
    <property type="entry name" value="PROKAR_LIPOPROTEIN"/>
    <property type="match status" value="1"/>
</dbReference>
<dbReference type="SUPFAM" id="SSF54373">
    <property type="entry name" value="FAD-linked reductases, C-terminal domain"/>
    <property type="match status" value="1"/>
</dbReference>
<dbReference type="PANTHER" id="PTHR42720">
    <property type="entry name" value="GLYCEROL-3-PHOSPHATE DEHYDROGENASE"/>
    <property type="match status" value="1"/>
</dbReference>
<evidence type="ECO:0000313" key="3">
    <source>
        <dbReference type="EMBL" id="HIR06534.1"/>
    </source>
</evidence>
<dbReference type="InterPro" id="IPR006076">
    <property type="entry name" value="FAD-dep_OxRdtase"/>
</dbReference>
<proteinExistence type="predicted"/>
<dbReference type="InterPro" id="IPR007419">
    <property type="entry name" value="BFD-like_2Fe2S-bd_dom"/>
</dbReference>
<dbReference type="InterPro" id="IPR041854">
    <property type="entry name" value="BFD-like_2Fe2S-bd_dom_sf"/>
</dbReference>
<dbReference type="CDD" id="cd19946">
    <property type="entry name" value="GlpA-like_Fer2_BFD-like"/>
    <property type="match status" value="1"/>
</dbReference>
<organism evidence="3 4">
    <name type="scientific">Candidatus Copromonas faecavium</name>
    <name type="common">nom. illeg.</name>
    <dbReference type="NCBI Taxonomy" id="2840740"/>
    <lineage>
        <taxon>Bacteria</taxon>
        <taxon>Bacillati</taxon>
        <taxon>Bacillota</taxon>
        <taxon>Clostridia</taxon>
        <taxon>Lachnospirales</taxon>
        <taxon>Lachnospiraceae</taxon>
        <taxon>Candidatus Copromonas (nom. illeg.)</taxon>
    </lineage>
</organism>
<accession>A0A9D1A6C5</accession>